<dbReference type="InterPro" id="IPR004846">
    <property type="entry name" value="T2SS/T3SS_dom"/>
</dbReference>
<dbReference type="GO" id="GO:0009279">
    <property type="term" value="C:cell outer membrane"/>
    <property type="evidence" value="ECO:0007669"/>
    <property type="project" value="UniProtKB-SubCell"/>
</dbReference>
<keyword evidence="6" id="KW-0175">Coiled coil</keyword>
<feature type="domain" description="NolW-like" evidence="9">
    <location>
        <begin position="217"/>
        <end position="278"/>
    </location>
</feature>
<evidence type="ECO:0000256" key="2">
    <source>
        <dbReference type="ARBA" id="ARBA00022729"/>
    </source>
</evidence>
<evidence type="ECO:0000313" key="11">
    <source>
        <dbReference type="Proteomes" id="UP000346198"/>
    </source>
</evidence>
<evidence type="ECO:0000256" key="5">
    <source>
        <dbReference type="RuleBase" id="RU004004"/>
    </source>
</evidence>
<keyword evidence="2 7" id="KW-0732">Signal</keyword>
<dbReference type="Gene3D" id="3.30.1370.120">
    <property type="match status" value="1"/>
</dbReference>
<dbReference type="InterPro" id="IPR004845">
    <property type="entry name" value="T2SS_GspD_CS"/>
</dbReference>
<dbReference type="AlphaFoldDB" id="A0A6C2UIM7"/>
<dbReference type="InterPro" id="IPR005644">
    <property type="entry name" value="NolW-like"/>
</dbReference>
<dbReference type="PANTHER" id="PTHR30332:SF24">
    <property type="entry name" value="SECRETIN GSPD-RELATED"/>
    <property type="match status" value="1"/>
</dbReference>
<evidence type="ECO:0000256" key="4">
    <source>
        <dbReference type="RuleBase" id="RU004003"/>
    </source>
</evidence>
<name>A0A6C2UIM7_9BACT</name>
<dbReference type="PANTHER" id="PTHR30332">
    <property type="entry name" value="PROBABLE GENERAL SECRETION PATHWAY PROTEIN D"/>
    <property type="match status" value="1"/>
</dbReference>
<organism evidence="10 11">
    <name type="scientific">Pontiella sulfatireligans</name>
    <dbReference type="NCBI Taxonomy" id="2750658"/>
    <lineage>
        <taxon>Bacteria</taxon>
        <taxon>Pseudomonadati</taxon>
        <taxon>Kiritimatiellota</taxon>
        <taxon>Kiritimatiellia</taxon>
        <taxon>Kiritimatiellales</taxon>
        <taxon>Pontiellaceae</taxon>
        <taxon>Pontiella</taxon>
    </lineage>
</organism>
<evidence type="ECO:0000259" key="8">
    <source>
        <dbReference type="Pfam" id="PF00263"/>
    </source>
</evidence>
<sequence length="649" mass="71063">MKKIKSSWNGTVGGALAVALCAVSFAVAQEKVEDDALMELLDMVDQEQVAAETPVVTELSAPVIDASVVELTVSNGPAAQVEDVLEASVERVEETDAVFDTLETEEEGKASSINDLDMNTYEPDEASSEGSLISVRLNKVGLGEAISLFAQLSGANIIVPELAEASQISVNLKDVEWRPALQAILDTYNYELYQRVSDSNVYSVRRRPVGTPEPQMVETFLLKYATVPNVAELIRGLLPPDAKVSEFASRNMIVVKSTESSISEVRSVLEVIDIVRQQVFIESKFMELSDDAQKDLGVDWSVLEAYSAGTLGATEKSYVDTKTDGTQRNRFTDAAGNKYAEGSGFSVPGSLGPLTPVYEGLTPSVLKTDDDSSSKVFTSVLSADEFRVAVSALENLKGVNTVSNPKIIVANEEMANISIVRKEPNLKQERQQSMNDTADTITFSLDPLEPFFKFGIELDVTPSINTSSNITVKINPSLTRKYDDKPAGDNTYPIIDAKTIKTVFNLASGQTAAIGGLTEATDSEEERKVPVLGSIPFLGRLFSWKQTMSGQSETIIFVTVGLANTQELTTELGLPDDSELARRRVIKDRNDKVLREQDRSYFSAEEEDRLEDMLKGMKEKEDNRLELRIRALEKELEKSAKQTKVVSAK</sequence>
<comment type="similarity">
    <text evidence="4">Belongs to the bacterial secretin family.</text>
</comment>
<keyword evidence="3" id="KW-0472">Membrane</keyword>
<comment type="subcellular location">
    <subcellularLocation>
        <location evidence="5">Cell outer membrane</location>
    </subcellularLocation>
    <subcellularLocation>
        <location evidence="1">Membrane</location>
    </subcellularLocation>
</comment>
<evidence type="ECO:0000256" key="7">
    <source>
        <dbReference type="SAM" id="SignalP"/>
    </source>
</evidence>
<accession>A0A6C2UIM7</accession>
<feature type="domain" description="Type II/III secretion system secretin-like" evidence="8">
    <location>
        <begin position="392"/>
        <end position="560"/>
    </location>
</feature>
<dbReference type="InterPro" id="IPR038591">
    <property type="entry name" value="NolW-like_sf"/>
</dbReference>
<dbReference type="PRINTS" id="PR00811">
    <property type="entry name" value="BCTERIALGSPD"/>
</dbReference>
<dbReference type="EMBL" id="CAAHFH010000001">
    <property type="protein sequence ID" value="VGO20072.1"/>
    <property type="molecule type" value="Genomic_DNA"/>
</dbReference>
<keyword evidence="5" id="KW-0813">Transport</keyword>
<dbReference type="InterPro" id="IPR050810">
    <property type="entry name" value="Bact_Secretion_Sys_Channel"/>
</dbReference>
<feature type="chain" id="PRO_5025375755" evidence="7">
    <location>
        <begin position="29"/>
        <end position="649"/>
    </location>
</feature>
<gene>
    <name evidence="10" type="primary">pilQ_1</name>
    <name evidence="10" type="ORF">SCARR_02132</name>
</gene>
<feature type="coiled-coil region" evidence="6">
    <location>
        <begin position="603"/>
        <end position="642"/>
    </location>
</feature>
<evidence type="ECO:0000256" key="1">
    <source>
        <dbReference type="ARBA" id="ARBA00004370"/>
    </source>
</evidence>
<protein>
    <submittedName>
        <fullName evidence="10">Type IV pilus biogenesis and competence protein PilQ</fullName>
    </submittedName>
</protein>
<keyword evidence="11" id="KW-1185">Reference proteome</keyword>
<dbReference type="Pfam" id="PF00263">
    <property type="entry name" value="Secretin"/>
    <property type="match status" value="1"/>
</dbReference>
<proteinExistence type="inferred from homology"/>
<dbReference type="PROSITE" id="PS00875">
    <property type="entry name" value="T2SP_D"/>
    <property type="match status" value="1"/>
</dbReference>
<dbReference type="Pfam" id="PF03958">
    <property type="entry name" value="Secretin_N"/>
    <property type="match status" value="1"/>
</dbReference>
<feature type="signal peptide" evidence="7">
    <location>
        <begin position="1"/>
        <end position="28"/>
    </location>
</feature>
<evidence type="ECO:0000259" key="9">
    <source>
        <dbReference type="Pfam" id="PF03958"/>
    </source>
</evidence>
<dbReference type="InterPro" id="IPR001775">
    <property type="entry name" value="GspD/PilQ"/>
</dbReference>
<dbReference type="GO" id="GO:0015627">
    <property type="term" value="C:type II protein secretion system complex"/>
    <property type="evidence" value="ECO:0007669"/>
    <property type="project" value="TreeGrafter"/>
</dbReference>
<evidence type="ECO:0000313" key="10">
    <source>
        <dbReference type="EMBL" id="VGO20072.1"/>
    </source>
</evidence>
<dbReference type="Proteomes" id="UP000346198">
    <property type="component" value="Unassembled WGS sequence"/>
</dbReference>
<evidence type="ECO:0000256" key="6">
    <source>
        <dbReference type="SAM" id="Coils"/>
    </source>
</evidence>
<reference evidence="10 11" key="1">
    <citation type="submission" date="2019-04" db="EMBL/GenBank/DDBJ databases">
        <authorList>
            <person name="Van Vliet M D."/>
        </authorList>
    </citation>
    <scope>NUCLEOTIDE SEQUENCE [LARGE SCALE GENOMIC DNA]</scope>
    <source>
        <strain evidence="10 11">F21</strain>
    </source>
</reference>
<evidence type="ECO:0000256" key="3">
    <source>
        <dbReference type="ARBA" id="ARBA00023136"/>
    </source>
</evidence>
<dbReference type="Gene3D" id="3.30.1370.130">
    <property type="match status" value="1"/>
</dbReference>
<dbReference type="GO" id="GO:0009306">
    <property type="term" value="P:protein secretion"/>
    <property type="evidence" value="ECO:0007669"/>
    <property type="project" value="InterPro"/>
</dbReference>
<dbReference type="RefSeq" id="WP_136061517.1">
    <property type="nucleotide sequence ID" value="NZ_CAAHFH010000001.1"/>
</dbReference>